<dbReference type="Proteomes" id="UP000267096">
    <property type="component" value="Unassembled WGS sequence"/>
</dbReference>
<reference evidence="2 3" key="2">
    <citation type="submission" date="2018-11" db="EMBL/GenBank/DDBJ databases">
        <authorList>
            <consortium name="Pathogen Informatics"/>
        </authorList>
    </citation>
    <scope>NUCLEOTIDE SEQUENCE [LARGE SCALE GENOMIC DNA]</scope>
</reference>
<accession>A0A0M3JYV1</accession>
<keyword evidence="3" id="KW-1185">Reference proteome</keyword>
<reference evidence="4" key="1">
    <citation type="submission" date="2017-02" db="UniProtKB">
        <authorList>
            <consortium name="WormBaseParasite"/>
        </authorList>
    </citation>
    <scope>IDENTIFICATION</scope>
</reference>
<protein>
    <submittedName>
        <fullName evidence="4">Secreted protein</fullName>
    </submittedName>
</protein>
<evidence type="ECO:0000313" key="2">
    <source>
        <dbReference type="EMBL" id="VDK48865.1"/>
    </source>
</evidence>
<organism evidence="4">
    <name type="scientific">Anisakis simplex</name>
    <name type="common">Herring worm</name>
    <dbReference type="NCBI Taxonomy" id="6269"/>
    <lineage>
        <taxon>Eukaryota</taxon>
        <taxon>Metazoa</taxon>
        <taxon>Ecdysozoa</taxon>
        <taxon>Nematoda</taxon>
        <taxon>Chromadorea</taxon>
        <taxon>Rhabditida</taxon>
        <taxon>Spirurina</taxon>
        <taxon>Ascaridomorpha</taxon>
        <taxon>Ascaridoidea</taxon>
        <taxon>Anisakidae</taxon>
        <taxon>Anisakis</taxon>
        <taxon>Anisakis simplex complex</taxon>
    </lineage>
</organism>
<proteinExistence type="predicted"/>
<dbReference type="WBParaSite" id="ASIM_0001364301-mRNA-1">
    <property type="protein sequence ID" value="ASIM_0001364301-mRNA-1"/>
    <property type="gene ID" value="ASIM_0001364301"/>
</dbReference>
<evidence type="ECO:0000313" key="3">
    <source>
        <dbReference type="Proteomes" id="UP000267096"/>
    </source>
</evidence>
<gene>
    <name evidence="2" type="ORF">ASIM_LOCUS13071</name>
</gene>
<evidence type="ECO:0000256" key="1">
    <source>
        <dbReference type="SAM" id="SignalP"/>
    </source>
</evidence>
<dbReference type="EMBL" id="UYRR01031308">
    <property type="protein sequence ID" value="VDK48865.1"/>
    <property type="molecule type" value="Genomic_DNA"/>
</dbReference>
<dbReference type="AlphaFoldDB" id="A0A0M3JYV1"/>
<sequence>MFQLSLLLFYLQLLFDESRRYSAFYDPRGERHVNATDGILKKREGGPHYSLFLVLRLLQHAVLRRLAPPESPTLPIFPGLGPALVYRLKTEWLG</sequence>
<name>A0A0M3JYV1_ANISI</name>
<feature type="chain" id="PRO_5043121104" evidence="1">
    <location>
        <begin position="17"/>
        <end position="94"/>
    </location>
</feature>
<evidence type="ECO:0000313" key="4">
    <source>
        <dbReference type="WBParaSite" id="ASIM_0001364301-mRNA-1"/>
    </source>
</evidence>
<keyword evidence="1" id="KW-0732">Signal</keyword>
<feature type="signal peptide" evidence="1">
    <location>
        <begin position="1"/>
        <end position="16"/>
    </location>
</feature>